<evidence type="ECO:0000256" key="6">
    <source>
        <dbReference type="ARBA" id="ARBA00022833"/>
    </source>
</evidence>
<keyword evidence="7" id="KW-0482">Metalloprotease</keyword>
<evidence type="ECO:0000259" key="9">
    <source>
        <dbReference type="Pfam" id="PF05572"/>
    </source>
</evidence>
<dbReference type="Gene3D" id="3.40.390.10">
    <property type="entry name" value="Collagenase (Catalytic Domain)"/>
    <property type="match status" value="1"/>
</dbReference>
<dbReference type="RefSeq" id="XP_002947439.1">
    <property type="nucleotide sequence ID" value="XM_002947393.1"/>
</dbReference>
<keyword evidence="4" id="KW-0732">Signal</keyword>
<evidence type="ECO:0000256" key="3">
    <source>
        <dbReference type="ARBA" id="ARBA00022723"/>
    </source>
</evidence>
<reference evidence="10 11" key="1">
    <citation type="journal article" date="2010" name="Science">
        <title>Genomic analysis of organismal complexity in the multicellular green alga Volvox carteri.</title>
        <authorList>
            <person name="Prochnik S.E."/>
            <person name="Umen J."/>
            <person name="Nedelcu A.M."/>
            <person name="Hallmann A."/>
            <person name="Miller S.M."/>
            <person name="Nishii I."/>
            <person name="Ferris P."/>
            <person name="Kuo A."/>
            <person name="Mitros T."/>
            <person name="Fritz-Laylin L.K."/>
            <person name="Hellsten U."/>
            <person name="Chapman J."/>
            <person name="Simakov O."/>
            <person name="Rensing S.A."/>
            <person name="Terry A."/>
            <person name="Pangilinan J."/>
            <person name="Kapitonov V."/>
            <person name="Jurka J."/>
            <person name="Salamov A."/>
            <person name="Shapiro H."/>
            <person name="Schmutz J."/>
            <person name="Grimwood J."/>
            <person name="Lindquist E."/>
            <person name="Lucas S."/>
            <person name="Grigoriev I.V."/>
            <person name="Schmitt R."/>
            <person name="Kirk D."/>
            <person name="Rokhsar D.S."/>
        </authorList>
    </citation>
    <scope>NUCLEOTIDE SEQUENCE [LARGE SCALE GENOMIC DNA]</scope>
    <source>
        <strain evidence="11">f. Nagariensis / Eve</strain>
    </source>
</reference>
<dbReference type="PANTHER" id="PTHR47466:SF1">
    <property type="entry name" value="METALLOPROTEASE MEP1 (AFU_ORTHOLOGUE AFUA_1G07730)-RELATED"/>
    <property type="match status" value="1"/>
</dbReference>
<evidence type="ECO:0000256" key="8">
    <source>
        <dbReference type="ARBA" id="ARBA00023157"/>
    </source>
</evidence>
<proteinExistence type="inferred from homology"/>
<dbReference type="AlphaFoldDB" id="D8TMD9"/>
<dbReference type="Pfam" id="PF05572">
    <property type="entry name" value="Peptidase_M43"/>
    <property type="match status" value="1"/>
</dbReference>
<keyword evidence="2" id="KW-0645">Protease</keyword>
<keyword evidence="11" id="KW-1185">Reference proteome</keyword>
<evidence type="ECO:0000313" key="10">
    <source>
        <dbReference type="EMBL" id="EFJ51487.1"/>
    </source>
</evidence>
<evidence type="ECO:0000256" key="4">
    <source>
        <dbReference type="ARBA" id="ARBA00022729"/>
    </source>
</evidence>
<dbReference type="InParanoid" id="D8TMD9"/>
<feature type="domain" description="Peptidase M43 pregnancy-associated plasma-A" evidence="9">
    <location>
        <begin position="17"/>
        <end position="64"/>
    </location>
</feature>
<keyword evidence="5" id="KW-0378">Hydrolase</keyword>
<organism evidence="11">
    <name type="scientific">Volvox carteri f. nagariensis</name>
    <dbReference type="NCBI Taxonomy" id="3068"/>
    <lineage>
        <taxon>Eukaryota</taxon>
        <taxon>Viridiplantae</taxon>
        <taxon>Chlorophyta</taxon>
        <taxon>core chlorophytes</taxon>
        <taxon>Chlorophyceae</taxon>
        <taxon>CS clade</taxon>
        <taxon>Chlamydomonadales</taxon>
        <taxon>Volvocaceae</taxon>
        <taxon>Volvox</taxon>
    </lineage>
</organism>
<evidence type="ECO:0000256" key="2">
    <source>
        <dbReference type="ARBA" id="ARBA00022670"/>
    </source>
</evidence>
<evidence type="ECO:0000256" key="1">
    <source>
        <dbReference type="ARBA" id="ARBA00008721"/>
    </source>
</evidence>
<evidence type="ECO:0000313" key="11">
    <source>
        <dbReference type="Proteomes" id="UP000001058"/>
    </source>
</evidence>
<dbReference type="EMBL" id="GL378327">
    <property type="protein sequence ID" value="EFJ51487.1"/>
    <property type="molecule type" value="Genomic_DNA"/>
</dbReference>
<keyword evidence="6" id="KW-0862">Zinc</keyword>
<dbReference type="KEGG" id="vcn:VOLCADRAFT_87841"/>
<dbReference type="GO" id="GO:0006508">
    <property type="term" value="P:proteolysis"/>
    <property type="evidence" value="ECO:0007669"/>
    <property type="project" value="UniProtKB-KW"/>
</dbReference>
<dbReference type="InterPro" id="IPR008754">
    <property type="entry name" value="Peptidase_M43"/>
</dbReference>
<dbReference type="InterPro" id="IPR024079">
    <property type="entry name" value="MetalloPept_cat_dom_sf"/>
</dbReference>
<evidence type="ECO:0000256" key="5">
    <source>
        <dbReference type="ARBA" id="ARBA00022801"/>
    </source>
</evidence>
<keyword evidence="3" id="KW-0479">Metal-binding</keyword>
<keyword evidence="8" id="KW-1015">Disulfide bond</keyword>
<evidence type="ECO:0000256" key="7">
    <source>
        <dbReference type="ARBA" id="ARBA00023049"/>
    </source>
</evidence>
<gene>
    <name evidence="10" type="ORF">VOLCADRAFT_87841</name>
</gene>
<dbReference type="PANTHER" id="PTHR47466">
    <property type="match status" value="1"/>
</dbReference>
<sequence>MGFVFISWDEFLRGTPATYYSGSQTLLHEVLHFLGLYHTFQKPMTYNAPKCTDGDYVDDTPTVSTVLNYSLNWRMARLLLLAPKTGKRGANGVTQAGIGLYTARERAHS</sequence>
<dbReference type="OrthoDB" id="537293at2759"/>
<dbReference type="SUPFAM" id="SSF55486">
    <property type="entry name" value="Metalloproteases ('zincins'), catalytic domain"/>
    <property type="match status" value="1"/>
</dbReference>
<dbReference type="GO" id="GO:0046872">
    <property type="term" value="F:metal ion binding"/>
    <property type="evidence" value="ECO:0007669"/>
    <property type="project" value="UniProtKB-KW"/>
</dbReference>
<dbReference type="GeneID" id="9620402"/>
<accession>D8TMD9</accession>
<name>D8TMD9_VOLCA</name>
<dbReference type="GO" id="GO:0008237">
    <property type="term" value="F:metallopeptidase activity"/>
    <property type="evidence" value="ECO:0007669"/>
    <property type="project" value="UniProtKB-KW"/>
</dbReference>
<comment type="similarity">
    <text evidence="1">Belongs to the peptidase M43B family.</text>
</comment>
<dbReference type="Proteomes" id="UP000001058">
    <property type="component" value="Unassembled WGS sequence"/>
</dbReference>
<protein>
    <recommendedName>
        <fullName evidence="9">Peptidase M43 pregnancy-associated plasma-A domain-containing protein</fullName>
    </recommendedName>
</protein>